<evidence type="ECO:0000313" key="2">
    <source>
        <dbReference type="Proteomes" id="UP000627573"/>
    </source>
</evidence>
<accession>A0A8I0ZZS4</accession>
<reference evidence="1 2" key="1">
    <citation type="submission" date="2020-12" db="EMBL/GenBank/DDBJ databases">
        <title>Draft genome sequence of furan degrading bacterial strain FUR100.</title>
        <authorList>
            <person name="Woiski C."/>
        </authorList>
    </citation>
    <scope>NUCLEOTIDE SEQUENCE [LARGE SCALE GENOMIC DNA]</scope>
    <source>
        <strain evidence="1 2">FUR100</strain>
    </source>
</reference>
<comment type="caution">
    <text evidence="1">The sequence shown here is derived from an EMBL/GenBank/DDBJ whole genome shotgun (WGS) entry which is preliminary data.</text>
</comment>
<dbReference type="AlphaFoldDB" id="A0A8I0ZZS4"/>
<proteinExistence type="predicted"/>
<keyword evidence="2" id="KW-1185">Reference proteome</keyword>
<evidence type="ECO:0000313" key="1">
    <source>
        <dbReference type="EMBL" id="MBH5143465.1"/>
    </source>
</evidence>
<protein>
    <submittedName>
        <fullName evidence="1">Uncharacterized protein</fullName>
    </submittedName>
</protein>
<name>A0A8I0ZZS4_RHOER</name>
<dbReference type="RefSeq" id="WP_197941048.1">
    <property type="nucleotide sequence ID" value="NZ_JAECSB010000037.1"/>
</dbReference>
<gene>
    <name evidence="1" type="ORF">I3517_12625</name>
</gene>
<dbReference type="EMBL" id="JAECSB010000037">
    <property type="protein sequence ID" value="MBH5143465.1"/>
    <property type="molecule type" value="Genomic_DNA"/>
</dbReference>
<organism evidence="1 2">
    <name type="scientific">Rhodococcus erythropolis</name>
    <name type="common">Arthrobacter picolinophilus</name>
    <dbReference type="NCBI Taxonomy" id="1833"/>
    <lineage>
        <taxon>Bacteria</taxon>
        <taxon>Bacillati</taxon>
        <taxon>Actinomycetota</taxon>
        <taxon>Actinomycetes</taxon>
        <taxon>Mycobacteriales</taxon>
        <taxon>Nocardiaceae</taxon>
        <taxon>Rhodococcus</taxon>
        <taxon>Rhodococcus erythropolis group</taxon>
    </lineage>
</organism>
<dbReference type="Proteomes" id="UP000627573">
    <property type="component" value="Unassembled WGS sequence"/>
</dbReference>
<sequence>MDSTGKVAVVTGSGPDLVPAYAREGLTVMPAPAPGRARRGRGAHRAR</sequence>